<dbReference type="RefSeq" id="WP_077473960.1">
    <property type="nucleotide sequence ID" value="NZ_MLHK01000028.1"/>
</dbReference>
<sequence>MVTNEQVMEKLVELEGLLARQAIHENSKELWDINQVAEYFGYTVRHMREVVADPFFPRPVQVPSQRDLNQPTNQVRYFVGEVVQYAKHRQQRRKTF</sequence>
<reference evidence="3 4" key="1">
    <citation type="submission" date="2016-10" db="EMBL/GenBank/DDBJ databases">
        <title>Rodentibacter gen. nov. and new species.</title>
        <authorList>
            <person name="Christensen H."/>
        </authorList>
    </citation>
    <scope>NUCLEOTIDE SEQUENCE [LARGE SCALE GENOMIC DNA]</scope>
    <source>
        <strain evidence="1 3">H1983213011</strain>
        <strain evidence="2 4">H1987082031</strain>
    </source>
</reference>
<organism evidence="1 3">
    <name type="scientific">Rodentibacter trehalosifermentans</name>
    <dbReference type="NCBI Taxonomy" id="1908263"/>
    <lineage>
        <taxon>Bacteria</taxon>
        <taxon>Pseudomonadati</taxon>
        <taxon>Pseudomonadota</taxon>
        <taxon>Gammaproteobacteria</taxon>
        <taxon>Pasteurellales</taxon>
        <taxon>Pasteurellaceae</taxon>
        <taxon>Rodentibacter</taxon>
    </lineage>
</organism>
<evidence type="ECO:0000313" key="4">
    <source>
        <dbReference type="Proteomes" id="UP000189161"/>
    </source>
</evidence>
<name>A0A1V3IUT0_9PAST</name>
<proteinExistence type="predicted"/>
<dbReference type="EMBL" id="MLHL01000029">
    <property type="protein sequence ID" value="OOF48432.1"/>
    <property type="molecule type" value="Genomic_DNA"/>
</dbReference>
<dbReference type="Proteomes" id="UP000188728">
    <property type="component" value="Unassembled WGS sequence"/>
</dbReference>
<evidence type="ECO:0000313" key="3">
    <source>
        <dbReference type="Proteomes" id="UP000188728"/>
    </source>
</evidence>
<evidence type="ECO:0000313" key="1">
    <source>
        <dbReference type="EMBL" id="OOF45669.1"/>
    </source>
</evidence>
<gene>
    <name evidence="1" type="ORF">BKK51_05655</name>
    <name evidence="2" type="ORF">BKK52_06000</name>
</gene>
<evidence type="ECO:0000313" key="2">
    <source>
        <dbReference type="EMBL" id="OOF48432.1"/>
    </source>
</evidence>
<dbReference type="OrthoDB" id="5688316at2"/>
<dbReference type="EMBL" id="MLHK01000028">
    <property type="protein sequence ID" value="OOF45669.1"/>
    <property type="molecule type" value="Genomic_DNA"/>
</dbReference>
<dbReference type="AlphaFoldDB" id="A0A1V3IUT0"/>
<dbReference type="Proteomes" id="UP000189161">
    <property type="component" value="Unassembled WGS sequence"/>
</dbReference>
<evidence type="ECO:0008006" key="5">
    <source>
        <dbReference type="Google" id="ProtNLM"/>
    </source>
</evidence>
<protein>
    <recommendedName>
        <fullName evidence="5">DNA-binding protein</fullName>
    </recommendedName>
</protein>
<comment type="caution">
    <text evidence="1">The sequence shown here is derived from an EMBL/GenBank/DDBJ whole genome shotgun (WGS) entry which is preliminary data.</text>
</comment>
<accession>A0A1V3J0X6</accession>
<accession>A0A1V3IUT0</accession>
<keyword evidence="4" id="KW-1185">Reference proteome</keyword>